<keyword evidence="2" id="KW-0812">Transmembrane</keyword>
<gene>
    <name evidence="3" type="ORF">M0813_15580</name>
</gene>
<dbReference type="EMBL" id="JAOAOG010000073">
    <property type="protein sequence ID" value="KAJ6250765.1"/>
    <property type="molecule type" value="Genomic_DNA"/>
</dbReference>
<organism evidence="3 4">
    <name type="scientific">Anaeramoeba flamelloides</name>
    <dbReference type="NCBI Taxonomy" id="1746091"/>
    <lineage>
        <taxon>Eukaryota</taxon>
        <taxon>Metamonada</taxon>
        <taxon>Anaeramoebidae</taxon>
        <taxon>Anaeramoeba</taxon>
    </lineage>
</organism>
<protein>
    <submittedName>
        <fullName evidence="3">Uncharacterized protein</fullName>
    </submittedName>
</protein>
<feature type="transmembrane region" description="Helical" evidence="2">
    <location>
        <begin position="144"/>
        <end position="165"/>
    </location>
</feature>
<evidence type="ECO:0000313" key="4">
    <source>
        <dbReference type="Proteomes" id="UP001150062"/>
    </source>
</evidence>
<evidence type="ECO:0000313" key="3">
    <source>
        <dbReference type="EMBL" id="KAJ6250765.1"/>
    </source>
</evidence>
<reference evidence="3" key="1">
    <citation type="submission" date="2022-08" db="EMBL/GenBank/DDBJ databases">
        <title>Novel sulfate-reducing endosymbionts in the free-living metamonad Anaeramoeba.</title>
        <authorList>
            <person name="Jerlstrom-Hultqvist J."/>
            <person name="Cepicka I."/>
            <person name="Gallot-Lavallee L."/>
            <person name="Salas-Leiva D."/>
            <person name="Curtis B.A."/>
            <person name="Zahonova K."/>
            <person name="Pipaliya S."/>
            <person name="Dacks J."/>
            <person name="Roger A.J."/>
        </authorList>
    </citation>
    <scope>NUCLEOTIDE SEQUENCE</scope>
    <source>
        <strain evidence="3">Schooner1</strain>
    </source>
</reference>
<feature type="transmembrane region" description="Helical" evidence="2">
    <location>
        <begin position="89"/>
        <end position="119"/>
    </location>
</feature>
<evidence type="ECO:0000256" key="1">
    <source>
        <dbReference type="SAM" id="MobiDB-lite"/>
    </source>
</evidence>
<keyword evidence="4" id="KW-1185">Reference proteome</keyword>
<name>A0ABQ8Z230_9EUKA</name>
<accession>A0ABQ8Z230</accession>
<feature type="compositionally biased region" description="Low complexity" evidence="1">
    <location>
        <begin position="1"/>
        <end position="11"/>
    </location>
</feature>
<feature type="region of interest" description="Disordered" evidence="1">
    <location>
        <begin position="1"/>
        <end position="55"/>
    </location>
</feature>
<evidence type="ECO:0000256" key="2">
    <source>
        <dbReference type="SAM" id="Phobius"/>
    </source>
</evidence>
<comment type="caution">
    <text evidence="3">The sequence shown here is derived from an EMBL/GenBank/DDBJ whole genome shotgun (WGS) entry which is preliminary data.</text>
</comment>
<keyword evidence="2" id="KW-0472">Membrane</keyword>
<dbReference type="Proteomes" id="UP001150062">
    <property type="component" value="Unassembled WGS sequence"/>
</dbReference>
<sequence length="204" mass="23497">MSENQVEVSSEISEDEVLSEETLSQSSDEETQEKPKETLEEQSEQQPEEQKKCECPHSWSNLKKKMKEIDWQDVKTDLQQSGPLAQVHILLFALNILGVIFCMVLNTTSITVLTTIFVFQFSKLEGKFTEEADKLRKSNKKLKLVALHLPFIPFILMRGNCSFFWRAVGNMTGHSTLLYELAFRLYGTFKETLLKVHPCEECNK</sequence>
<keyword evidence="2" id="KW-1133">Transmembrane helix</keyword>
<proteinExistence type="predicted"/>